<dbReference type="AlphaFoldDB" id="A0A6G1PJY6"/>
<proteinExistence type="predicted"/>
<keyword evidence="3" id="KW-1185">Reference proteome</keyword>
<reference evidence="1 3" key="1">
    <citation type="submission" date="2019-02" db="EMBL/GenBank/DDBJ databases">
        <title>Opniocepnalus argus genome.</title>
        <authorList>
            <person name="Zhou C."/>
            <person name="Xiao S."/>
        </authorList>
    </citation>
    <scope>NUCLEOTIDE SEQUENCE [LARGE SCALE GENOMIC DNA]</scope>
    <source>
        <strain evidence="1">OARG1902GOOAL</strain>
        <tissue evidence="1">Muscle</tissue>
    </source>
</reference>
<reference evidence="3" key="2">
    <citation type="submission" date="2019-02" db="EMBL/GenBank/DDBJ databases">
        <title>Opniocepnalus argus Var Kimnra genome.</title>
        <authorList>
            <person name="Zhou C."/>
            <person name="Xiao S."/>
        </authorList>
    </citation>
    <scope>NUCLEOTIDE SEQUENCE [LARGE SCALE GENOMIC DNA]</scope>
</reference>
<evidence type="ECO:0000313" key="2">
    <source>
        <dbReference type="EMBL" id="KAF3690564.1"/>
    </source>
</evidence>
<protein>
    <submittedName>
        <fullName evidence="1">Glutamate receptor ionotropic, NMDA 3B</fullName>
    </submittedName>
</protein>
<dbReference type="Proteomes" id="UP000503349">
    <property type="component" value="Chromosome 6"/>
</dbReference>
<evidence type="ECO:0000313" key="1">
    <source>
        <dbReference type="EMBL" id="KAF3690562.1"/>
    </source>
</evidence>
<gene>
    <name evidence="1" type="ORF">EXN66_Car006235</name>
    <name evidence="2" type="ORF">EXN66_Car006237</name>
</gene>
<accession>A0A6G1PJY6</accession>
<sequence>MSRDRDPDQDPEREQDNFLPYNLSLELVSRQPAAADPESLFRSVCQGVVVQGVTAVLAFPQTRDELLQVDFMASFLEIPFLSVIDQDEPLRTQVRVSPGPGAARALSGRTHVAPALPGPCLRAETVYEPEMDLVLEALSSGCDGLGMGGHD</sequence>
<dbReference type="EMBL" id="CM015717">
    <property type="protein sequence ID" value="KAF3690564.1"/>
    <property type="molecule type" value="Genomic_DNA"/>
</dbReference>
<organism evidence="1 3">
    <name type="scientific">Channa argus</name>
    <name type="common">Northern snakehead</name>
    <name type="synonym">Ophicephalus argus</name>
    <dbReference type="NCBI Taxonomy" id="215402"/>
    <lineage>
        <taxon>Eukaryota</taxon>
        <taxon>Metazoa</taxon>
        <taxon>Chordata</taxon>
        <taxon>Craniata</taxon>
        <taxon>Vertebrata</taxon>
        <taxon>Euteleostomi</taxon>
        <taxon>Actinopterygii</taxon>
        <taxon>Neopterygii</taxon>
        <taxon>Teleostei</taxon>
        <taxon>Neoteleostei</taxon>
        <taxon>Acanthomorphata</taxon>
        <taxon>Anabantaria</taxon>
        <taxon>Anabantiformes</taxon>
        <taxon>Channoidei</taxon>
        <taxon>Channidae</taxon>
        <taxon>Channa</taxon>
    </lineage>
</organism>
<dbReference type="EMBL" id="CM015717">
    <property type="protein sequence ID" value="KAF3690562.1"/>
    <property type="molecule type" value="Genomic_DNA"/>
</dbReference>
<evidence type="ECO:0000313" key="3">
    <source>
        <dbReference type="Proteomes" id="UP000503349"/>
    </source>
</evidence>
<name>A0A6G1PJY6_CHAAH</name>
<keyword evidence="1" id="KW-0675">Receptor</keyword>